<dbReference type="Pfam" id="PF03476">
    <property type="entry name" value="MOSC_N"/>
    <property type="match status" value="1"/>
</dbReference>
<feature type="domain" description="MOSC" evidence="1">
    <location>
        <begin position="119"/>
        <end position="265"/>
    </location>
</feature>
<proteinExistence type="predicted"/>
<dbReference type="GO" id="GO:0003824">
    <property type="term" value="F:catalytic activity"/>
    <property type="evidence" value="ECO:0007669"/>
    <property type="project" value="InterPro"/>
</dbReference>
<dbReference type="RefSeq" id="WP_283174778.1">
    <property type="nucleotide sequence ID" value="NZ_JAPNOA010000056.1"/>
</dbReference>
<dbReference type="PANTHER" id="PTHR14237:SF19">
    <property type="entry name" value="MITOCHONDRIAL AMIDOXIME REDUCING COMPONENT 1"/>
    <property type="match status" value="1"/>
</dbReference>
<dbReference type="PANTHER" id="PTHR14237">
    <property type="entry name" value="MOLYBDOPTERIN COFACTOR SULFURASE MOSC"/>
    <property type="match status" value="1"/>
</dbReference>
<protein>
    <submittedName>
        <fullName evidence="2">MOSC N-terminal beta barrel domain-containing protein</fullName>
    </submittedName>
</protein>
<dbReference type="GO" id="GO:0030170">
    <property type="term" value="F:pyridoxal phosphate binding"/>
    <property type="evidence" value="ECO:0007669"/>
    <property type="project" value="InterPro"/>
</dbReference>
<evidence type="ECO:0000259" key="1">
    <source>
        <dbReference type="PROSITE" id="PS51340"/>
    </source>
</evidence>
<sequence>MNQEAELVITGLFVYPVKSCAGMSVDSLELSAEGVVGDRRYMIVAPDGRFLTQRQLPAMAWIIPRWSEGQLVLGFDGKGECVEGVGDEQLVTVWRDEVIARDCGDEMAAWLESVLGRPCRLVKMPETTHRQVDLRYAEEGELVGFADGFPLLVTSETSLAAISREWGKPLQMERFRPNVVINGGDAGFEELVWRRLDVSDGSLLLVKPCERCVIPQRDPVTQVRDADLLPVLQQLCTVDGKIIFGQNAIARGLSSLQVGQRLTVVS</sequence>
<dbReference type="AlphaFoldDB" id="A0A9X3EGZ5"/>
<gene>
    <name evidence="2" type="ORF">OUO13_15410</name>
</gene>
<dbReference type="SUPFAM" id="SSF141673">
    <property type="entry name" value="MOSC N-terminal domain-like"/>
    <property type="match status" value="1"/>
</dbReference>
<dbReference type="GO" id="GO:0030151">
    <property type="term" value="F:molybdenum ion binding"/>
    <property type="evidence" value="ECO:0007669"/>
    <property type="project" value="InterPro"/>
</dbReference>
<comment type="caution">
    <text evidence="2">The sequence shown here is derived from an EMBL/GenBank/DDBJ whole genome shotgun (WGS) entry which is preliminary data.</text>
</comment>
<dbReference type="PROSITE" id="PS51340">
    <property type="entry name" value="MOSC"/>
    <property type="match status" value="1"/>
</dbReference>
<dbReference type="InterPro" id="IPR005303">
    <property type="entry name" value="MOCOS_middle"/>
</dbReference>
<organism evidence="2 3">
    <name type="scientific">Parathalassolituus penaei</name>
    <dbReference type="NCBI Taxonomy" id="2997323"/>
    <lineage>
        <taxon>Bacteria</taxon>
        <taxon>Pseudomonadati</taxon>
        <taxon>Pseudomonadota</taxon>
        <taxon>Gammaproteobacteria</taxon>
        <taxon>Oceanospirillales</taxon>
        <taxon>Oceanospirillaceae</taxon>
        <taxon>Parathalassolituus</taxon>
    </lineage>
</organism>
<dbReference type="SUPFAM" id="SSF50800">
    <property type="entry name" value="PK beta-barrel domain-like"/>
    <property type="match status" value="1"/>
</dbReference>
<reference evidence="2" key="1">
    <citation type="submission" date="2022-11" db="EMBL/GenBank/DDBJ databases">
        <title>Parathalassolutuus dongxingensis gen. nov., sp. nov., a novel member of family Oceanospirillaceae isolated from a coastal shrimp pond in Guangxi, China.</title>
        <authorList>
            <person name="Chen H."/>
        </authorList>
    </citation>
    <scope>NUCLEOTIDE SEQUENCE</scope>
    <source>
        <strain evidence="2">G-43</strain>
    </source>
</reference>
<evidence type="ECO:0000313" key="2">
    <source>
        <dbReference type="EMBL" id="MCY0966574.1"/>
    </source>
</evidence>
<dbReference type="InterPro" id="IPR011037">
    <property type="entry name" value="Pyrv_Knase-like_insert_dom_sf"/>
</dbReference>
<name>A0A9X3EGZ5_9GAMM</name>
<evidence type="ECO:0000313" key="3">
    <source>
        <dbReference type="Proteomes" id="UP001150830"/>
    </source>
</evidence>
<dbReference type="Proteomes" id="UP001150830">
    <property type="component" value="Unassembled WGS sequence"/>
</dbReference>
<accession>A0A9X3EGZ5</accession>
<dbReference type="Pfam" id="PF03473">
    <property type="entry name" value="MOSC"/>
    <property type="match status" value="1"/>
</dbReference>
<keyword evidence="3" id="KW-1185">Reference proteome</keyword>
<dbReference type="InterPro" id="IPR005302">
    <property type="entry name" value="MoCF_Sase_C"/>
</dbReference>
<dbReference type="EMBL" id="JAPNOA010000056">
    <property type="protein sequence ID" value="MCY0966574.1"/>
    <property type="molecule type" value="Genomic_DNA"/>
</dbReference>